<dbReference type="InterPro" id="IPR032466">
    <property type="entry name" value="Metal_Hydrolase"/>
</dbReference>
<comment type="similarity">
    <text evidence="1">Belongs to the metallo-dependent hydrolases superfamily.</text>
</comment>
<dbReference type="Proteomes" id="UP000000496">
    <property type="component" value="Chromosome gsn.131"/>
</dbReference>
<dbReference type="InterPro" id="IPR052350">
    <property type="entry name" value="Metallo-dep_Lactonases"/>
</dbReference>
<dbReference type="Pfam" id="PF04909">
    <property type="entry name" value="Amidohydro_2"/>
    <property type="match status" value="1"/>
</dbReference>
<organism evidence="3 4">
    <name type="scientific">Simkania negevensis (strain ATCC VR-1471 / DSM 27360 / Z)</name>
    <dbReference type="NCBI Taxonomy" id="331113"/>
    <lineage>
        <taxon>Bacteria</taxon>
        <taxon>Pseudomonadati</taxon>
        <taxon>Chlamydiota</taxon>
        <taxon>Chlamydiia</taxon>
        <taxon>Parachlamydiales</taxon>
        <taxon>Simkaniaceae</taxon>
        <taxon>Simkania</taxon>
    </lineage>
</organism>
<evidence type="ECO:0000256" key="1">
    <source>
        <dbReference type="ARBA" id="ARBA00038310"/>
    </source>
</evidence>
<dbReference type="PANTHER" id="PTHR43569:SF1">
    <property type="entry name" value="BLL3371 PROTEIN"/>
    <property type="match status" value="1"/>
</dbReference>
<accession>F8L3M7</accession>
<evidence type="ECO:0000313" key="3">
    <source>
        <dbReference type="EMBL" id="CCB89886.1"/>
    </source>
</evidence>
<proteinExistence type="inferred from homology"/>
<dbReference type="AlphaFoldDB" id="F8L3M7"/>
<dbReference type="GO" id="GO:0016787">
    <property type="term" value="F:hydrolase activity"/>
    <property type="evidence" value="ECO:0007669"/>
    <property type="project" value="InterPro"/>
</dbReference>
<sequence length="295" mass="34402">MYKGEIVDAHMHLWDLDHGDYPWIKERNPLIEVLVGDYKKIRKNFLIDDYLKMVKPHHITKSIHLEANANPKKALHETMWLQKQADTYGFPHGIVIQTDLASNDLEEELKDHLQYPNVRGARQILFREEDSDKPNLLQEYGWQKGLKLLAKYELSFELALFAHQLADATKIVREYSDVRFVLEHLGWPLDLSKEGFELWKNRLALLASETNVHFKISGISSVLKTSDQKTIEPYLLTAIELFGVDRCFFGSNFPPDSLHCTFAGLLDSLKRIFSQFDEKTQTKLFYQNAKDFYQI</sequence>
<reference key="1">
    <citation type="journal article" date="2011" name="Mol. Biol. Evol.">
        <title>Unity in variety -- the pan-genome of the Chlamydiae.</title>
        <authorList>
            <person name="Collingro A."/>
            <person name="Tischler P."/>
            <person name="Weinmaier T."/>
            <person name="Penz T."/>
            <person name="Heinz E."/>
            <person name="Brunham R.C."/>
            <person name="Read T.D."/>
            <person name="Bavoil P.M."/>
            <person name="Sachse K."/>
            <person name="Kahane S."/>
            <person name="Friedman M.G."/>
            <person name="Rattei T."/>
            <person name="Myers G.S.A."/>
            <person name="Horn M."/>
        </authorList>
    </citation>
    <scope>NUCLEOTIDE SEQUENCE</scope>
    <source>
        <strain>Z</strain>
    </source>
</reference>
<dbReference type="EMBL" id="FR872582">
    <property type="protein sequence ID" value="CCB89886.1"/>
    <property type="molecule type" value="Genomic_DNA"/>
</dbReference>
<dbReference type="OrthoDB" id="5450317at2"/>
<evidence type="ECO:0000259" key="2">
    <source>
        <dbReference type="Pfam" id="PF04909"/>
    </source>
</evidence>
<reference evidence="3 4" key="2">
    <citation type="journal article" date="2011" name="Mol. Biol. Evol.">
        <title>Unity in variety--the pan-genome of the Chlamydiae.</title>
        <authorList>
            <person name="Collingro A."/>
            <person name="Tischler P."/>
            <person name="Weinmaier T."/>
            <person name="Penz T."/>
            <person name="Heinz E."/>
            <person name="Brunham R.C."/>
            <person name="Read T.D."/>
            <person name="Bavoil P.M."/>
            <person name="Sachse K."/>
            <person name="Kahane S."/>
            <person name="Friedman M.G."/>
            <person name="Rattei T."/>
            <person name="Myers G.S."/>
            <person name="Horn M."/>
        </authorList>
    </citation>
    <scope>NUCLEOTIDE SEQUENCE [LARGE SCALE GENOMIC DNA]</scope>
    <source>
        <strain evidence="4">ATCC VR-1471 / Z</strain>
    </source>
</reference>
<protein>
    <submittedName>
        <fullName evidence="3">Uncharacterized protein y4mH</fullName>
    </submittedName>
</protein>
<dbReference type="InterPro" id="IPR006680">
    <property type="entry name" value="Amidohydro-rel"/>
</dbReference>
<dbReference type="STRING" id="331113.SNE_A20090"/>
<dbReference type="SUPFAM" id="SSF51556">
    <property type="entry name" value="Metallo-dependent hydrolases"/>
    <property type="match status" value="1"/>
</dbReference>
<dbReference type="PANTHER" id="PTHR43569">
    <property type="entry name" value="AMIDOHYDROLASE"/>
    <property type="match status" value="1"/>
</dbReference>
<keyword evidence="4" id="KW-1185">Reference proteome</keyword>
<dbReference type="eggNOG" id="COG3618">
    <property type="taxonomic scope" value="Bacteria"/>
</dbReference>
<evidence type="ECO:0000313" key="4">
    <source>
        <dbReference type="Proteomes" id="UP000000496"/>
    </source>
</evidence>
<feature type="domain" description="Amidohydrolase-related" evidence="2">
    <location>
        <begin position="7"/>
        <end position="294"/>
    </location>
</feature>
<dbReference type="Gene3D" id="3.20.20.140">
    <property type="entry name" value="Metal-dependent hydrolases"/>
    <property type="match status" value="1"/>
</dbReference>
<dbReference type="KEGG" id="sng:SNE_A20090"/>
<dbReference type="RefSeq" id="WP_013944352.1">
    <property type="nucleotide sequence ID" value="NC_015713.1"/>
</dbReference>
<dbReference type="HOGENOM" id="CLU_044590_3_1_0"/>
<name>F8L3M7_SIMNZ</name>
<gene>
    <name evidence="3" type="ordered locus">SNE_A20090</name>
</gene>